<evidence type="ECO:0000313" key="1">
    <source>
        <dbReference type="EMBL" id="TFB00401.1"/>
    </source>
</evidence>
<protein>
    <submittedName>
        <fullName evidence="1">Uncharacterized protein</fullName>
    </submittedName>
</protein>
<name>A0ABY2GXU8_9HYPO</name>
<dbReference type="EMBL" id="PPTA01000011">
    <property type="protein sequence ID" value="TFB00401.1"/>
    <property type="molecule type" value="Genomic_DNA"/>
</dbReference>
<reference evidence="1 2" key="1">
    <citation type="submission" date="2018-01" db="EMBL/GenBank/DDBJ databases">
        <title>Genome characterization of the sugarcane-associated fungus Trichoderma ghanense CCMA-1212 and their application in lignocelulose bioconversion.</title>
        <authorList>
            <person name="Steindorff A.S."/>
            <person name="Mendes T.D."/>
            <person name="Vilela E.S.D."/>
            <person name="Rodrigues D.S."/>
            <person name="Formighieri E.F."/>
            <person name="Melo I.S."/>
            <person name="Favaro L.C.L."/>
        </authorList>
    </citation>
    <scope>NUCLEOTIDE SEQUENCE [LARGE SCALE GENOMIC DNA]</scope>
    <source>
        <strain evidence="1 2">CCMA-1212</strain>
    </source>
</reference>
<dbReference type="RefSeq" id="XP_073556602.1">
    <property type="nucleotide sequence ID" value="XM_073705100.1"/>
</dbReference>
<sequence length="71" mass="8100">MQLRSQLGEHTIAVLSPDTRAKLRTWATQAGFEDVLAHLTKYQATSIPVTTWNELNERKKLVLATLGYWKC</sequence>
<gene>
    <name evidence="1" type="ORF">CCMA1212_007942</name>
</gene>
<organism evidence="1 2">
    <name type="scientific">Trichoderma ghanense</name>
    <dbReference type="NCBI Taxonomy" id="65468"/>
    <lineage>
        <taxon>Eukaryota</taxon>
        <taxon>Fungi</taxon>
        <taxon>Dikarya</taxon>
        <taxon>Ascomycota</taxon>
        <taxon>Pezizomycotina</taxon>
        <taxon>Sordariomycetes</taxon>
        <taxon>Hypocreomycetidae</taxon>
        <taxon>Hypocreales</taxon>
        <taxon>Hypocreaceae</taxon>
        <taxon>Trichoderma</taxon>
    </lineage>
</organism>
<comment type="caution">
    <text evidence="1">The sequence shown here is derived from an EMBL/GenBank/DDBJ whole genome shotgun (WGS) entry which is preliminary data.</text>
</comment>
<proteinExistence type="predicted"/>
<dbReference type="Proteomes" id="UP001642720">
    <property type="component" value="Unassembled WGS sequence"/>
</dbReference>
<dbReference type="GeneID" id="300579550"/>
<evidence type="ECO:0000313" key="2">
    <source>
        <dbReference type="Proteomes" id="UP001642720"/>
    </source>
</evidence>
<keyword evidence="2" id="KW-1185">Reference proteome</keyword>
<accession>A0ABY2GXU8</accession>